<name>B1FJ96_9BURK</name>
<dbReference type="AlphaFoldDB" id="B1FJ96"/>
<dbReference type="PATRIC" id="fig|396596.7.peg.3449"/>
<evidence type="ECO:0000313" key="1">
    <source>
        <dbReference type="EMBL" id="EDT02395.1"/>
    </source>
</evidence>
<protein>
    <submittedName>
        <fullName evidence="1">Uncharacterized protein</fullName>
    </submittedName>
</protein>
<organism evidence="1 2">
    <name type="scientific">Burkholderia ambifaria IOP40-10</name>
    <dbReference type="NCBI Taxonomy" id="396596"/>
    <lineage>
        <taxon>Bacteria</taxon>
        <taxon>Pseudomonadati</taxon>
        <taxon>Pseudomonadota</taxon>
        <taxon>Betaproteobacteria</taxon>
        <taxon>Burkholderiales</taxon>
        <taxon>Burkholderiaceae</taxon>
        <taxon>Burkholderia</taxon>
        <taxon>Burkholderia cepacia complex</taxon>
    </lineage>
</organism>
<sequence>MAMGRPKGPPSRPLNVRVETADLDKLALIYRVTGKSTADVVRDAIKLYIKLHESQIREAEWQIAGGVGQRSTGWETMTQEEWGIDQDEQAQ</sequence>
<comment type="caution">
    <text evidence="1">The sequence shown here is derived from an EMBL/GenBank/DDBJ whole genome shotgun (WGS) entry which is preliminary data.</text>
</comment>
<dbReference type="Proteomes" id="UP000005463">
    <property type="component" value="Unassembled WGS sequence"/>
</dbReference>
<dbReference type="EMBL" id="ABLC01000119">
    <property type="protein sequence ID" value="EDT02395.1"/>
    <property type="molecule type" value="Genomic_DNA"/>
</dbReference>
<reference evidence="1 2" key="1">
    <citation type="submission" date="2008-03" db="EMBL/GenBank/DDBJ databases">
        <title>Sequencing of the draft genome and assembly of Burkholderia ambifaria IOP40-10.</title>
        <authorList>
            <consortium name="US DOE Joint Genome Institute (JGI-PGF)"/>
            <person name="Copeland A."/>
            <person name="Lucas S."/>
            <person name="Lapidus A."/>
            <person name="Glavina del Rio T."/>
            <person name="Dalin E."/>
            <person name="Tice H."/>
            <person name="Bruce D."/>
            <person name="Goodwin L."/>
            <person name="Pitluck S."/>
            <person name="Larimer F."/>
            <person name="Land M.L."/>
            <person name="Hauser L."/>
            <person name="Tiedje J."/>
            <person name="Richardson P."/>
        </authorList>
    </citation>
    <scope>NUCLEOTIDE SEQUENCE [LARGE SCALE GENOMIC DNA]</scope>
    <source>
        <strain evidence="1 2">IOP40-10</strain>
    </source>
</reference>
<evidence type="ECO:0000313" key="2">
    <source>
        <dbReference type="Proteomes" id="UP000005463"/>
    </source>
</evidence>
<proteinExistence type="predicted"/>
<accession>B1FJ96</accession>
<gene>
    <name evidence="1" type="ORF">BamIOP4010DRAFT_4107</name>
</gene>